<sequence>MKNRTLYEKIGPNYLVFASAAVLFPRIPPPPPAP</sequence>
<evidence type="ECO:0000313" key="2">
    <source>
        <dbReference type="Proteomes" id="UP000607653"/>
    </source>
</evidence>
<dbReference type="EMBL" id="DUZY01000005">
    <property type="protein sequence ID" value="DAD41024.1"/>
    <property type="molecule type" value="Genomic_DNA"/>
</dbReference>
<accession>A0A822Z3S0</accession>
<reference evidence="1 2" key="1">
    <citation type="journal article" date="2020" name="Mol. Biol. Evol.">
        <title>Distinct Expression and Methylation Patterns for Genes with Different Fates following a Single Whole-Genome Duplication in Flowering Plants.</title>
        <authorList>
            <person name="Shi T."/>
            <person name="Rahmani R.S."/>
            <person name="Gugger P.F."/>
            <person name="Wang M."/>
            <person name="Li H."/>
            <person name="Zhang Y."/>
            <person name="Li Z."/>
            <person name="Wang Q."/>
            <person name="Van de Peer Y."/>
            <person name="Marchal K."/>
            <person name="Chen J."/>
        </authorList>
    </citation>
    <scope>NUCLEOTIDE SEQUENCE [LARGE SCALE GENOMIC DNA]</scope>
    <source>
        <tissue evidence="1">Leaf</tissue>
    </source>
</reference>
<dbReference type="Proteomes" id="UP000607653">
    <property type="component" value="Unassembled WGS sequence"/>
</dbReference>
<dbReference type="AlphaFoldDB" id="A0A822Z3S0"/>
<keyword evidence="2" id="KW-1185">Reference proteome</keyword>
<gene>
    <name evidence="1" type="ORF">HUJ06_015347</name>
</gene>
<name>A0A822Z3S0_NELNU</name>
<comment type="caution">
    <text evidence="1">The sequence shown here is derived from an EMBL/GenBank/DDBJ whole genome shotgun (WGS) entry which is preliminary data.</text>
</comment>
<organism evidence="1 2">
    <name type="scientific">Nelumbo nucifera</name>
    <name type="common">Sacred lotus</name>
    <dbReference type="NCBI Taxonomy" id="4432"/>
    <lineage>
        <taxon>Eukaryota</taxon>
        <taxon>Viridiplantae</taxon>
        <taxon>Streptophyta</taxon>
        <taxon>Embryophyta</taxon>
        <taxon>Tracheophyta</taxon>
        <taxon>Spermatophyta</taxon>
        <taxon>Magnoliopsida</taxon>
        <taxon>Proteales</taxon>
        <taxon>Nelumbonaceae</taxon>
        <taxon>Nelumbo</taxon>
    </lineage>
</organism>
<proteinExistence type="predicted"/>
<evidence type="ECO:0000313" key="1">
    <source>
        <dbReference type="EMBL" id="DAD41024.1"/>
    </source>
</evidence>
<protein>
    <submittedName>
        <fullName evidence="1">Uncharacterized protein</fullName>
    </submittedName>
</protein>